<dbReference type="OMA" id="TEMEVDY"/>
<reference evidence="1" key="1">
    <citation type="submission" date="2022-10" db="EMBL/GenBank/DDBJ databases">
        <title>Novel sulphate-reducing endosymbionts in the free-living metamonad Anaeramoeba.</title>
        <authorList>
            <person name="Jerlstrom-Hultqvist J."/>
            <person name="Cepicka I."/>
            <person name="Gallot-Lavallee L."/>
            <person name="Salas-Leiva D."/>
            <person name="Curtis B.A."/>
            <person name="Zahonova K."/>
            <person name="Pipaliya S."/>
            <person name="Dacks J."/>
            <person name="Roger A.J."/>
        </authorList>
    </citation>
    <scope>NUCLEOTIDE SEQUENCE</scope>
    <source>
        <strain evidence="1">BMAN</strain>
    </source>
</reference>
<name>A0A9Q0LI09_ANAIG</name>
<dbReference type="OrthoDB" id="10260545at2759"/>
<gene>
    <name evidence="1" type="ORF">M0811_08944</name>
</gene>
<evidence type="ECO:0000313" key="2">
    <source>
        <dbReference type="Proteomes" id="UP001149090"/>
    </source>
</evidence>
<dbReference type="EMBL" id="JAPDFW010000076">
    <property type="protein sequence ID" value="KAJ5073262.1"/>
    <property type="molecule type" value="Genomic_DNA"/>
</dbReference>
<accession>A0A9Q0LI09</accession>
<organism evidence="1 2">
    <name type="scientific">Anaeramoeba ignava</name>
    <name type="common">Anaerobic marine amoeba</name>
    <dbReference type="NCBI Taxonomy" id="1746090"/>
    <lineage>
        <taxon>Eukaryota</taxon>
        <taxon>Metamonada</taxon>
        <taxon>Anaeramoebidae</taxon>
        <taxon>Anaeramoeba</taxon>
    </lineage>
</organism>
<dbReference type="Proteomes" id="UP001149090">
    <property type="component" value="Unassembled WGS sequence"/>
</dbReference>
<dbReference type="AlphaFoldDB" id="A0A9Q0LI09"/>
<sequence>MIFLFFFLIDKKKEKQKKNLKKYELAKAFLSFFSSTSSSLQEKEKFQTDFILNDELEPEFSKALLNKNSPAFFIHSFQTNVSFQDMNLCSDSLKILNTPNAGGNSIISETLSNEILFRSFNSKLLATEMEIIYYPTGKITDYAVKIHDTNFGVSVTRAMKYPPNSPYTEEDAKRLLKKKLEGVIASTKLAIKPKFKKQILHIWAINSQAAESLEKAYADIDPEIKSNTIVLVTIAENCDFIFWNSSQINNNHNNQNQNQKESKNDRN</sequence>
<proteinExistence type="predicted"/>
<comment type="caution">
    <text evidence="1">The sequence shown here is derived from an EMBL/GenBank/DDBJ whole genome shotgun (WGS) entry which is preliminary data.</text>
</comment>
<evidence type="ECO:0000313" key="1">
    <source>
        <dbReference type="EMBL" id="KAJ5073262.1"/>
    </source>
</evidence>
<keyword evidence="2" id="KW-1185">Reference proteome</keyword>
<protein>
    <submittedName>
        <fullName evidence="1">Uncharacterized protein</fullName>
    </submittedName>
</protein>